<dbReference type="AlphaFoldDB" id="A0AAW2BQ31"/>
<dbReference type="GO" id="GO:0004523">
    <property type="term" value="F:RNA-DNA hybrid ribonuclease activity"/>
    <property type="evidence" value="ECO:0007669"/>
    <property type="project" value="InterPro"/>
</dbReference>
<dbReference type="InterPro" id="IPR044730">
    <property type="entry name" value="RNase_H-like_dom_plant"/>
</dbReference>
<dbReference type="InterPro" id="IPR025836">
    <property type="entry name" value="Zn_knuckle_CX2CX4HX4C"/>
</dbReference>
<sequence>MEKEVVENLQRLHLTKEEEEDISISQCNKSELIEECSLDSLFGRLLSDRHQNMRALKSTLRAAWKMGFDLRIVEVGNNILQFKFSSMYQLNWVERNSPWNFENNLLLLTRWRQGLSSTNMNFTHSPFWIQVWDLPFEHMNEEVGKELGRKLGNVIDVDKRSMQADQAKFLRIRVELPIDKPLRRGGYISAVNGERSWVSFRYERLPVFCFMCGKLGHDDRHCDLSPAEKMGDRQYGEWLRAGGSAKTGGERGGSTEFRKPESKGNDGTFLNPQHVAESLGTSSQSVGEKRDGQYNCKNLGQQMALEVEMGTSTSNRRNQNSPSGWDNTAGRRGDLKHVFEKGNQSKETQLDLVREQFIQKEDDVASTVKRSGPSLVSFSPIKPMEKLNAKEDNSNQNMGPNNEGKGLSKGNWKRLAREKGKAQDVEMNAEAHEIWNFAMDYLKAVHGNRRSQLLHRTVESGKWETPPCGAFKINVDGATSEHGRNSGVGVVIRDCRGKVSAACYEYLAGLFSVMEVELLAVEKGILLAKELKISNIIIESDALAVIQSIEKGEIGGCLGHLVQGITLSLKGFASWSLNHVKRNHNRVAHELAQEARRREESKVWKGTFPSLISHLIQNDYT</sequence>
<name>A0AAW2BQ31_9ROSI</name>
<dbReference type="PANTHER" id="PTHR31286">
    <property type="entry name" value="GLYCINE-RICH CELL WALL STRUCTURAL PROTEIN 1.8-LIKE"/>
    <property type="match status" value="1"/>
</dbReference>
<keyword evidence="1" id="KW-0862">Zinc</keyword>
<comment type="caution">
    <text evidence="4">The sequence shown here is derived from an EMBL/GenBank/DDBJ whole genome shotgun (WGS) entry which is preliminary data.</text>
</comment>
<dbReference type="GO" id="GO:0003676">
    <property type="term" value="F:nucleic acid binding"/>
    <property type="evidence" value="ECO:0007669"/>
    <property type="project" value="InterPro"/>
</dbReference>
<dbReference type="GO" id="GO:0008270">
    <property type="term" value="F:zinc ion binding"/>
    <property type="evidence" value="ECO:0007669"/>
    <property type="project" value="UniProtKB-KW"/>
</dbReference>
<feature type="domain" description="CCHC-type" evidence="3">
    <location>
        <begin position="209"/>
        <end position="222"/>
    </location>
</feature>
<dbReference type="InterPro" id="IPR025558">
    <property type="entry name" value="DUF4283"/>
</dbReference>
<dbReference type="PROSITE" id="PS50158">
    <property type="entry name" value="ZF_CCHC"/>
    <property type="match status" value="1"/>
</dbReference>
<keyword evidence="1" id="KW-0479">Metal-binding</keyword>
<dbReference type="PANTHER" id="PTHR31286:SF178">
    <property type="entry name" value="DUF4283 DOMAIN-CONTAINING PROTEIN"/>
    <property type="match status" value="1"/>
</dbReference>
<gene>
    <name evidence="4" type="ORF">SO802_027837</name>
</gene>
<dbReference type="InterPro" id="IPR036397">
    <property type="entry name" value="RNaseH_sf"/>
</dbReference>
<evidence type="ECO:0000313" key="5">
    <source>
        <dbReference type="Proteomes" id="UP001459277"/>
    </source>
</evidence>
<evidence type="ECO:0000313" key="4">
    <source>
        <dbReference type="EMBL" id="KAK9987598.1"/>
    </source>
</evidence>
<dbReference type="InterPro" id="IPR040256">
    <property type="entry name" value="At4g02000-like"/>
</dbReference>
<feature type="region of interest" description="Disordered" evidence="2">
    <location>
        <begin position="310"/>
        <end position="332"/>
    </location>
</feature>
<organism evidence="4 5">
    <name type="scientific">Lithocarpus litseifolius</name>
    <dbReference type="NCBI Taxonomy" id="425828"/>
    <lineage>
        <taxon>Eukaryota</taxon>
        <taxon>Viridiplantae</taxon>
        <taxon>Streptophyta</taxon>
        <taxon>Embryophyta</taxon>
        <taxon>Tracheophyta</taxon>
        <taxon>Spermatophyta</taxon>
        <taxon>Magnoliopsida</taxon>
        <taxon>eudicotyledons</taxon>
        <taxon>Gunneridae</taxon>
        <taxon>Pentapetalae</taxon>
        <taxon>rosids</taxon>
        <taxon>fabids</taxon>
        <taxon>Fagales</taxon>
        <taxon>Fagaceae</taxon>
        <taxon>Lithocarpus</taxon>
    </lineage>
</organism>
<dbReference type="Gene3D" id="3.30.420.10">
    <property type="entry name" value="Ribonuclease H-like superfamily/Ribonuclease H"/>
    <property type="match status" value="1"/>
</dbReference>
<dbReference type="Proteomes" id="UP001459277">
    <property type="component" value="Unassembled WGS sequence"/>
</dbReference>
<dbReference type="Pfam" id="PF13456">
    <property type="entry name" value="RVT_3"/>
    <property type="match status" value="1"/>
</dbReference>
<protein>
    <recommendedName>
        <fullName evidence="3">CCHC-type domain-containing protein</fullName>
    </recommendedName>
</protein>
<dbReference type="EMBL" id="JAZDWU010000010">
    <property type="protein sequence ID" value="KAK9987598.1"/>
    <property type="molecule type" value="Genomic_DNA"/>
</dbReference>
<keyword evidence="5" id="KW-1185">Reference proteome</keyword>
<feature type="region of interest" description="Disordered" evidence="2">
    <location>
        <begin position="242"/>
        <end position="294"/>
    </location>
</feature>
<dbReference type="CDD" id="cd06222">
    <property type="entry name" value="RNase_H_like"/>
    <property type="match status" value="1"/>
</dbReference>
<dbReference type="InterPro" id="IPR012337">
    <property type="entry name" value="RNaseH-like_sf"/>
</dbReference>
<evidence type="ECO:0000256" key="1">
    <source>
        <dbReference type="PROSITE-ProRule" id="PRU00047"/>
    </source>
</evidence>
<dbReference type="InterPro" id="IPR002156">
    <property type="entry name" value="RNaseH_domain"/>
</dbReference>
<feature type="compositionally biased region" description="Polar residues" evidence="2">
    <location>
        <begin position="310"/>
        <end position="326"/>
    </location>
</feature>
<evidence type="ECO:0000256" key="2">
    <source>
        <dbReference type="SAM" id="MobiDB-lite"/>
    </source>
</evidence>
<dbReference type="Pfam" id="PF14111">
    <property type="entry name" value="DUF4283"/>
    <property type="match status" value="1"/>
</dbReference>
<reference evidence="4 5" key="1">
    <citation type="submission" date="2024-01" db="EMBL/GenBank/DDBJ databases">
        <title>A telomere-to-telomere, gap-free genome of sweet tea (Lithocarpus litseifolius).</title>
        <authorList>
            <person name="Zhou J."/>
        </authorList>
    </citation>
    <scope>NUCLEOTIDE SEQUENCE [LARGE SCALE GENOMIC DNA]</scope>
    <source>
        <strain evidence="4">Zhou-2022a</strain>
        <tissue evidence="4">Leaf</tissue>
    </source>
</reference>
<dbReference type="InterPro" id="IPR001878">
    <property type="entry name" value="Znf_CCHC"/>
</dbReference>
<proteinExistence type="predicted"/>
<dbReference type="SUPFAM" id="SSF53098">
    <property type="entry name" value="Ribonuclease H-like"/>
    <property type="match status" value="1"/>
</dbReference>
<dbReference type="Pfam" id="PF14392">
    <property type="entry name" value="zf-CCHC_4"/>
    <property type="match status" value="1"/>
</dbReference>
<accession>A0AAW2BQ31</accession>
<evidence type="ECO:0000259" key="3">
    <source>
        <dbReference type="PROSITE" id="PS50158"/>
    </source>
</evidence>
<feature type="region of interest" description="Disordered" evidence="2">
    <location>
        <begin position="390"/>
        <end position="420"/>
    </location>
</feature>
<keyword evidence="1" id="KW-0863">Zinc-finger</keyword>